<dbReference type="HOGENOM" id="CLU_1465858_0_0_9"/>
<dbReference type="AlphaFoldDB" id="E7GE57"/>
<dbReference type="EMBL" id="ADKX01000044">
    <property type="protein sequence ID" value="EFW03658.1"/>
    <property type="molecule type" value="Genomic_DNA"/>
</dbReference>
<dbReference type="eggNOG" id="COG2199">
    <property type="taxonomic scope" value="Bacteria"/>
</dbReference>
<dbReference type="Proteomes" id="UP000003157">
    <property type="component" value="Unassembled WGS sequence"/>
</dbReference>
<evidence type="ECO:0000313" key="2">
    <source>
        <dbReference type="Proteomes" id="UP000003157"/>
    </source>
</evidence>
<evidence type="ECO:0000313" key="1">
    <source>
        <dbReference type="EMBL" id="EFW03658.1"/>
    </source>
</evidence>
<dbReference type="RefSeq" id="WP_008790133.1">
    <property type="nucleotide sequence ID" value="NZ_GL636581.1"/>
</dbReference>
<accession>E7GE57</accession>
<protein>
    <recommendedName>
        <fullName evidence="3">PAC domain-containing protein</fullName>
    </recommendedName>
</protein>
<dbReference type="SUPFAM" id="SSF55785">
    <property type="entry name" value="PYP-like sensor domain (PAS domain)"/>
    <property type="match status" value="1"/>
</dbReference>
<dbReference type="InterPro" id="IPR035965">
    <property type="entry name" value="PAS-like_dom_sf"/>
</dbReference>
<dbReference type="Gene3D" id="3.30.450.20">
    <property type="entry name" value="PAS domain"/>
    <property type="match status" value="1"/>
</dbReference>
<proteinExistence type="predicted"/>
<comment type="caution">
    <text evidence="1">The sequence shown here is derived from an EMBL/GenBank/DDBJ whole genome shotgun (WGS) entry which is preliminary data.</text>
</comment>
<name>E7GE57_9FIRM</name>
<gene>
    <name evidence="1" type="ORF">HMPREF9488_03050</name>
</gene>
<reference evidence="1 2" key="1">
    <citation type="submission" date="2010-12" db="EMBL/GenBank/DDBJ databases">
        <title>The Genome Sequence of Coprobacillus sp. strain 29_1.</title>
        <authorList>
            <consortium name="The Broad Institute Genome Sequencing Platform"/>
            <person name="Earl A."/>
            <person name="Ward D."/>
            <person name="Feldgarden M."/>
            <person name="Gevers D."/>
            <person name="Daigneault M."/>
            <person name="Sibley C.D."/>
            <person name="White A."/>
            <person name="Strauss J."/>
            <person name="Allen-Vercoe E."/>
            <person name="Young S.K."/>
            <person name="Zeng Q."/>
            <person name="Gargeya S."/>
            <person name="Fitzgerald M."/>
            <person name="Haas B."/>
            <person name="Abouelleil A."/>
            <person name="Alvarado L."/>
            <person name="Arachchi H.M."/>
            <person name="Berlin A."/>
            <person name="Brown A."/>
            <person name="Chapman S.B."/>
            <person name="Chen Z."/>
            <person name="Dunbar C."/>
            <person name="Freedman E."/>
            <person name="Gearin G."/>
            <person name="Gellesch M."/>
            <person name="Goldberg J."/>
            <person name="Griggs A."/>
            <person name="Gujja S."/>
            <person name="Heilman E."/>
            <person name="Heiman D."/>
            <person name="Howarth C."/>
            <person name="Larson L."/>
            <person name="Lui A."/>
            <person name="MacDonald P.J.P."/>
            <person name="Mehta T."/>
            <person name="Montmayeur A."/>
            <person name="Murphy C."/>
            <person name="Neiman D."/>
            <person name="Pearson M."/>
            <person name="Priest M."/>
            <person name="Roberts A."/>
            <person name="Saif S."/>
            <person name="Shea T."/>
            <person name="Shenoy N."/>
            <person name="Sisk P."/>
            <person name="Stolte C."/>
            <person name="Sykes S."/>
            <person name="White J."/>
            <person name="Yandava C."/>
            <person name="Nusbaum C."/>
            <person name="Birren B."/>
        </authorList>
    </citation>
    <scope>NUCLEOTIDE SEQUENCE [LARGE SCALE GENOMIC DNA]</scope>
    <source>
        <strain evidence="1 2">29_1</strain>
    </source>
</reference>
<sequence length="184" mass="22221">MLEQFDDVIIAEYDILQDKLTFLPQSQRMLLLDQLSYCHFSQNYKETNIVLPDDWRVIENLFVNLSDEEVYKCEVRMQFHDGVYKWCMLDMLVKQRYHQPYKIICKITDISQHKAKLESLEAKAIRDAMTGLYQKNTFQEKVSKLIEYNVKGCFLILDLDNLMKILYLIFDYPHKHYTFKYFEV</sequence>
<organism evidence="1 2">
    <name type="scientific">Coprobacillus cateniformis</name>
    <dbReference type="NCBI Taxonomy" id="100884"/>
    <lineage>
        <taxon>Bacteria</taxon>
        <taxon>Bacillati</taxon>
        <taxon>Bacillota</taxon>
        <taxon>Erysipelotrichia</taxon>
        <taxon>Erysipelotrichales</taxon>
        <taxon>Coprobacillaceae</taxon>
        <taxon>Coprobacillus</taxon>
    </lineage>
</organism>
<dbReference type="Gene3D" id="3.30.70.270">
    <property type="match status" value="1"/>
</dbReference>
<dbReference type="InterPro" id="IPR043128">
    <property type="entry name" value="Rev_trsase/Diguanyl_cyclase"/>
</dbReference>
<dbReference type="STRING" id="100884.GCA_000269565_02496"/>
<keyword evidence="2" id="KW-1185">Reference proteome</keyword>
<evidence type="ECO:0008006" key="3">
    <source>
        <dbReference type="Google" id="ProtNLM"/>
    </source>
</evidence>